<dbReference type="AlphaFoldDB" id="A0AAN4ZBM3"/>
<evidence type="ECO:0000313" key="1">
    <source>
        <dbReference type="EMBL" id="GMR34020.1"/>
    </source>
</evidence>
<evidence type="ECO:0000313" key="2">
    <source>
        <dbReference type="Proteomes" id="UP001328107"/>
    </source>
</evidence>
<dbReference type="Proteomes" id="UP001328107">
    <property type="component" value="Unassembled WGS sequence"/>
</dbReference>
<accession>A0AAN4ZBM3</accession>
<name>A0AAN4ZBM3_9BILA</name>
<dbReference type="EMBL" id="BTRK01000001">
    <property type="protein sequence ID" value="GMR34020.1"/>
    <property type="molecule type" value="Genomic_DNA"/>
</dbReference>
<gene>
    <name evidence="1" type="ORF">PMAYCL1PPCAC_04215</name>
</gene>
<proteinExistence type="predicted"/>
<protein>
    <submittedName>
        <fullName evidence="1">Uncharacterized protein</fullName>
    </submittedName>
</protein>
<comment type="caution">
    <text evidence="1">The sequence shown here is derived from an EMBL/GenBank/DDBJ whole genome shotgun (WGS) entry which is preliminary data.</text>
</comment>
<organism evidence="1 2">
    <name type="scientific">Pristionchus mayeri</name>
    <dbReference type="NCBI Taxonomy" id="1317129"/>
    <lineage>
        <taxon>Eukaryota</taxon>
        <taxon>Metazoa</taxon>
        <taxon>Ecdysozoa</taxon>
        <taxon>Nematoda</taxon>
        <taxon>Chromadorea</taxon>
        <taxon>Rhabditida</taxon>
        <taxon>Rhabditina</taxon>
        <taxon>Diplogasteromorpha</taxon>
        <taxon>Diplogasteroidea</taxon>
        <taxon>Neodiplogasteridae</taxon>
        <taxon>Pristionchus</taxon>
    </lineage>
</organism>
<keyword evidence="2" id="KW-1185">Reference proteome</keyword>
<sequence length="94" mass="11180">MFSLLFLSSSAFTKGPGSNLWSSVWAELSTALREEDEEDDVYLISMGNVNRQRLLYQQEKFVPEIEDKDETRAARFFLWACFWREIEEQWIMSE</sequence>
<reference evidence="2" key="1">
    <citation type="submission" date="2022-10" db="EMBL/GenBank/DDBJ databases">
        <title>Genome assembly of Pristionchus species.</title>
        <authorList>
            <person name="Yoshida K."/>
            <person name="Sommer R.J."/>
        </authorList>
    </citation>
    <scope>NUCLEOTIDE SEQUENCE [LARGE SCALE GENOMIC DNA]</scope>
    <source>
        <strain evidence="2">RS5460</strain>
    </source>
</reference>